<evidence type="ECO:0000313" key="10">
    <source>
        <dbReference type="EMBL" id="QBD78655.1"/>
    </source>
</evidence>
<keyword evidence="5 7" id="KW-1133">Transmembrane helix</keyword>
<dbReference type="OrthoDB" id="9804353at2"/>
<evidence type="ECO:0000256" key="5">
    <source>
        <dbReference type="ARBA" id="ARBA00022989"/>
    </source>
</evidence>
<gene>
    <name evidence="10" type="ORF">EPA93_22770</name>
</gene>
<feature type="domain" description="ABC transmembrane type-1" evidence="9">
    <location>
        <begin position="107"/>
        <end position="291"/>
    </location>
</feature>
<dbReference type="KEGG" id="kbs:EPA93_22770"/>
<feature type="transmembrane region" description="Helical" evidence="7">
    <location>
        <begin position="173"/>
        <end position="195"/>
    </location>
</feature>
<dbReference type="Pfam" id="PF00528">
    <property type="entry name" value="BPD_transp_1"/>
    <property type="match status" value="1"/>
</dbReference>
<keyword evidence="11" id="KW-1185">Reference proteome</keyword>
<dbReference type="GO" id="GO:0005886">
    <property type="term" value="C:plasma membrane"/>
    <property type="evidence" value="ECO:0007669"/>
    <property type="project" value="UniProtKB-SubCell"/>
</dbReference>
<feature type="transmembrane region" description="Helical" evidence="7">
    <location>
        <begin position="264"/>
        <end position="283"/>
    </location>
</feature>
<evidence type="ECO:0000256" key="3">
    <source>
        <dbReference type="ARBA" id="ARBA00022475"/>
    </source>
</evidence>
<evidence type="ECO:0000259" key="9">
    <source>
        <dbReference type="PROSITE" id="PS50928"/>
    </source>
</evidence>
<dbReference type="RefSeq" id="WP_129889708.1">
    <property type="nucleotide sequence ID" value="NZ_CP035758.1"/>
</dbReference>
<evidence type="ECO:0000256" key="7">
    <source>
        <dbReference type="RuleBase" id="RU363032"/>
    </source>
</evidence>
<feature type="transmembrane region" description="Helical" evidence="7">
    <location>
        <begin position="52"/>
        <end position="75"/>
    </location>
</feature>
<proteinExistence type="inferred from homology"/>
<keyword evidence="2 7" id="KW-0813">Transport</keyword>
<comment type="subcellular location">
    <subcellularLocation>
        <location evidence="1 7">Cell membrane</location>
        <topology evidence="1 7">Multi-pass membrane protein</topology>
    </subcellularLocation>
</comment>
<dbReference type="GO" id="GO:0042918">
    <property type="term" value="P:alkanesulfonate transmembrane transport"/>
    <property type="evidence" value="ECO:0007669"/>
    <property type="project" value="UniProtKB-ARBA"/>
</dbReference>
<dbReference type="EMBL" id="CP035758">
    <property type="protein sequence ID" value="QBD78655.1"/>
    <property type="molecule type" value="Genomic_DNA"/>
</dbReference>
<accession>A0A4P6JTK4</accession>
<evidence type="ECO:0000256" key="2">
    <source>
        <dbReference type="ARBA" id="ARBA00022448"/>
    </source>
</evidence>
<dbReference type="Gene3D" id="1.10.3720.10">
    <property type="entry name" value="MetI-like"/>
    <property type="match status" value="1"/>
</dbReference>
<dbReference type="PROSITE" id="PS50928">
    <property type="entry name" value="ABC_TM1"/>
    <property type="match status" value="1"/>
</dbReference>
<organism evidence="10 11">
    <name type="scientific">Ktedonosporobacter rubrisoli</name>
    <dbReference type="NCBI Taxonomy" id="2509675"/>
    <lineage>
        <taxon>Bacteria</taxon>
        <taxon>Bacillati</taxon>
        <taxon>Chloroflexota</taxon>
        <taxon>Ktedonobacteria</taxon>
        <taxon>Ktedonobacterales</taxon>
        <taxon>Ktedonosporobacteraceae</taxon>
        <taxon>Ktedonosporobacter</taxon>
    </lineage>
</organism>
<evidence type="ECO:0000256" key="1">
    <source>
        <dbReference type="ARBA" id="ARBA00004651"/>
    </source>
</evidence>
<feature type="transmembrane region" description="Helical" evidence="7">
    <location>
        <begin position="236"/>
        <end position="258"/>
    </location>
</feature>
<reference evidence="10 11" key="1">
    <citation type="submission" date="2019-01" db="EMBL/GenBank/DDBJ databases">
        <title>Ktedonosporobacter rubrisoli SCAWS-G2.</title>
        <authorList>
            <person name="Huang Y."/>
            <person name="Yan B."/>
        </authorList>
    </citation>
    <scope>NUCLEOTIDE SEQUENCE [LARGE SCALE GENOMIC DNA]</scope>
    <source>
        <strain evidence="10 11">SCAWS-G2</strain>
    </source>
</reference>
<dbReference type="InterPro" id="IPR000515">
    <property type="entry name" value="MetI-like"/>
</dbReference>
<protein>
    <submittedName>
        <fullName evidence="10">ABC transporter permease</fullName>
    </submittedName>
</protein>
<feature type="region of interest" description="Disordered" evidence="8">
    <location>
        <begin position="1"/>
        <end position="34"/>
    </location>
</feature>
<evidence type="ECO:0000256" key="6">
    <source>
        <dbReference type="ARBA" id="ARBA00023136"/>
    </source>
</evidence>
<dbReference type="CDD" id="cd06261">
    <property type="entry name" value="TM_PBP2"/>
    <property type="match status" value="1"/>
</dbReference>
<feature type="transmembrane region" description="Helical" evidence="7">
    <location>
        <begin position="107"/>
        <end position="133"/>
    </location>
</feature>
<evidence type="ECO:0000256" key="4">
    <source>
        <dbReference type="ARBA" id="ARBA00022692"/>
    </source>
</evidence>
<sequence length="300" mass="32431">MPHERQPIASDRSNTLSASAEDESPKTAAKVLPRPGGAGKRYGLPSALESQWLYSVLVLLFSLGVWQLLATLHLVSPLALPAPQTVLQQLQTLLTSGFAGKSLFEDIWVSALRIASGFAIAVLIGVPIGMLMAWSNPIFQVIDPFLQFIRPVPPLSYIPLLVVWFGIGELPKVILILLGTLPVIIISTISGVRAIPPQRIRVAQSLGATPLQLFRYTILPSALPEIFTGMRVGIGIAWSCLVAAEFIAADVGLGWLVQDAGQELQVGIIFVGIICIGLLGYLMELVIRLIERLVVPWKGH</sequence>
<dbReference type="PANTHER" id="PTHR30151:SF0">
    <property type="entry name" value="ABC TRANSPORTER PERMEASE PROTEIN MJ0413-RELATED"/>
    <property type="match status" value="1"/>
</dbReference>
<name>A0A4P6JTK4_KTERU</name>
<evidence type="ECO:0000256" key="8">
    <source>
        <dbReference type="SAM" id="MobiDB-lite"/>
    </source>
</evidence>
<comment type="similarity">
    <text evidence="7">Belongs to the binding-protein-dependent transport system permease family.</text>
</comment>
<dbReference type="FunFam" id="1.10.3720.10:FF:000003">
    <property type="entry name" value="Aliphatic sulfonate ABC transporter permease"/>
    <property type="match status" value="1"/>
</dbReference>
<keyword evidence="3" id="KW-1003">Cell membrane</keyword>
<keyword evidence="4 7" id="KW-0812">Transmembrane</keyword>
<dbReference type="AlphaFoldDB" id="A0A4P6JTK4"/>
<dbReference type="PANTHER" id="PTHR30151">
    <property type="entry name" value="ALKANE SULFONATE ABC TRANSPORTER-RELATED, MEMBRANE SUBUNIT"/>
    <property type="match status" value="1"/>
</dbReference>
<dbReference type="InterPro" id="IPR035906">
    <property type="entry name" value="MetI-like_sf"/>
</dbReference>
<feature type="transmembrane region" description="Helical" evidence="7">
    <location>
        <begin position="145"/>
        <end position="167"/>
    </location>
</feature>
<keyword evidence="6 7" id="KW-0472">Membrane</keyword>
<evidence type="ECO:0000313" key="11">
    <source>
        <dbReference type="Proteomes" id="UP000290365"/>
    </source>
</evidence>
<dbReference type="Proteomes" id="UP000290365">
    <property type="component" value="Chromosome"/>
</dbReference>
<dbReference type="SUPFAM" id="SSF161098">
    <property type="entry name" value="MetI-like"/>
    <property type="match status" value="1"/>
</dbReference>